<comment type="similarity">
    <text evidence="1">Belongs to the saccharopine dehydrogenase family.</text>
</comment>
<comment type="caution">
    <text evidence="3">The sequence shown here is derived from an EMBL/GenBank/DDBJ whole genome shotgun (WGS) entry which is preliminary data.</text>
</comment>
<evidence type="ECO:0000256" key="1">
    <source>
        <dbReference type="ARBA" id="ARBA00038048"/>
    </source>
</evidence>
<dbReference type="InterPro" id="IPR005097">
    <property type="entry name" value="Sacchrp_dh_NADP-bd"/>
</dbReference>
<sequence length="421" mass="47069">MSRLDLVIFGATGLSGKQVVFHMVRFAKKYELGTWGIAGRTQAKLEALIGEASEKTGEDLSSVRLIVADVSDEKSLQNMCAQTKVLINCCGPYRLYGEPVVKAAVENKTHYVDISGEPQFMELMQIRYDEQAREAGVFVVSACGWDSIPADMGVTFLKQNFQGTLNSVESYLSFYLPPEVAEESKERGVIGFGTWESVVYGMAYHSELPRLQKALFPEPLPQMKPVVKKKKMHKKDEEWYLPFPGADESVVYRTQRYLYSNEQQRPIQFQAYFKTGTLGRSILTVFNGLILLVMSKSECTRKYLLNHPKFWSGGYVTKEGPTENVMKNSHFTFDLVGKGWPEGADVEKTEPTKTVVAKVTGRNPAYGSTVVAILMCATAILKERHNMPANGGVMTPGSAFKNTTLIQNLIENDLKYEVISK</sequence>
<dbReference type="AlphaFoldDB" id="A0AAD7YMB9"/>
<evidence type="ECO:0000313" key="4">
    <source>
        <dbReference type="Proteomes" id="UP001231518"/>
    </source>
</evidence>
<reference evidence="3" key="1">
    <citation type="submission" date="2023-03" db="EMBL/GenBank/DDBJ databases">
        <title>Chromosome-level genomes of two armyworms, Mythimna separata and Mythimna loreyi, provide insights into the biosynthesis and reception of sex pheromones.</title>
        <authorList>
            <person name="Zhao H."/>
        </authorList>
    </citation>
    <scope>NUCLEOTIDE SEQUENCE</scope>
    <source>
        <strain evidence="3">BeijingLab</strain>
        <tissue evidence="3">Pupa</tissue>
    </source>
</reference>
<dbReference type="GO" id="GO:0005886">
    <property type="term" value="C:plasma membrane"/>
    <property type="evidence" value="ECO:0007669"/>
    <property type="project" value="TreeGrafter"/>
</dbReference>
<dbReference type="PANTHER" id="PTHR12286">
    <property type="entry name" value="SACCHAROPINE DEHYDROGENASE-LIKE OXIDOREDUCTASE"/>
    <property type="match status" value="1"/>
</dbReference>
<evidence type="ECO:0000259" key="2">
    <source>
        <dbReference type="Pfam" id="PF03435"/>
    </source>
</evidence>
<proteinExistence type="inferred from homology"/>
<dbReference type="GO" id="GO:0005811">
    <property type="term" value="C:lipid droplet"/>
    <property type="evidence" value="ECO:0007669"/>
    <property type="project" value="TreeGrafter"/>
</dbReference>
<dbReference type="Proteomes" id="UP001231518">
    <property type="component" value="Chromosome 8"/>
</dbReference>
<organism evidence="3 4">
    <name type="scientific">Mythimna separata</name>
    <name type="common">Oriental armyworm</name>
    <name type="synonym">Pseudaletia separata</name>
    <dbReference type="NCBI Taxonomy" id="271217"/>
    <lineage>
        <taxon>Eukaryota</taxon>
        <taxon>Metazoa</taxon>
        <taxon>Ecdysozoa</taxon>
        <taxon>Arthropoda</taxon>
        <taxon>Hexapoda</taxon>
        <taxon>Insecta</taxon>
        <taxon>Pterygota</taxon>
        <taxon>Neoptera</taxon>
        <taxon>Endopterygota</taxon>
        <taxon>Lepidoptera</taxon>
        <taxon>Glossata</taxon>
        <taxon>Ditrysia</taxon>
        <taxon>Noctuoidea</taxon>
        <taxon>Noctuidae</taxon>
        <taxon>Noctuinae</taxon>
        <taxon>Hadenini</taxon>
        <taxon>Mythimna</taxon>
    </lineage>
</organism>
<dbReference type="SUPFAM" id="SSF51735">
    <property type="entry name" value="NAD(P)-binding Rossmann-fold domains"/>
    <property type="match status" value="1"/>
</dbReference>
<evidence type="ECO:0000313" key="3">
    <source>
        <dbReference type="EMBL" id="KAJ8719249.1"/>
    </source>
</evidence>
<dbReference type="EMBL" id="JARGEI010000015">
    <property type="protein sequence ID" value="KAJ8719249.1"/>
    <property type="molecule type" value="Genomic_DNA"/>
</dbReference>
<dbReference type="Pfam" id="PF03435">
    <property type="entry name" value="Sacchrp_dh_NADP"/>
    <property type="match status" value="1"/>
</dbReference>
<name>A0AAD7YMB9_MYTSE</name>
<accession>A0AAD7YMB9</accession>
<keyword evidence="4" id="KW-1185">Reference proteome</keyword>
<dbReference type="InterPro" id="IPR051276">
    <property type="entry name" value="Saccharopine_DH-like_oxidrdct"/>
</dbReference>
<dbReference type="GO" id="GO:0005739">
    <property type="term" value="C:mitochondrion"/>
    <property type="evidence" value="ECO:0007669"/>
    <property type="project" value="TreeGrafter"/>
</dbReference>
<dbReference type="FunFam" id="3.40.50.720:FF:000178">
    <property type="entry name" value="Saccharopine dehydrogenase-like oxidoreductase"/>
    <property type="match status" value="1"/>
</dbReference>
<dbReference type="Gene3D" id="3.40.50.720">
    <property type="entry name" value="NAD(P)-binding Rossmann-like Domain"/>
    <property type="match status" value="1"/>
</dbReference>
<protein>
    <recommendedName>
        <fullName evidence="2">Saccharopine dehydrogenase NADP binding domain-containing protein</fullName>
    </recommendedName>
</protein>
<dbReference type="GO" id="GO:0009247">
    <property type="term" value="P:glycolipid biosynthetic process"/>
    <property type="evidence" value="ECO:0007669"/>
    <property type="project" value="TreeGrafter"/>
</dbReference>
<dbReference type="PANTHER" id="PTHR12286:SF5">
    <property type="entry name" value="SACCHAROPINE DEHYDROGENASE-LIKE OXIDOREDUCTASE"/>
    <property type="match status" value="1"/>
</dbReference>
<gene>
    <name evidence="3" type="ORF">PYW07_016805</name>
</gene>
<dbReference type="InterPro" id="IPR036291">
    <property type="entry name" value="NAD(P)-bd_dom_sf"/>
</dbReference>
<feature type="domain" description="Saccharopine dehydrogenase NADP binding" evidence="2">
    <location>
        <begin position="7"/>
        <end position="140"/>
    </location>
</feature>